<dbReference type="FunFam" id="3.40.570.10:FF:000007">
    <property type="entry name" value="Alkaline nuclease"/>
    <property type="match status" value="1"/>
</dbReference>
<feature type="domain" description="DNA/RNA non-specific endonuclease/pyrophosphatase/phosphodiesterase" evidence="6">
    <location>
        <begin position="703"/>
        <end position="954"/>
    </location>
</feature>
<proteinExistence type="inferred from homology"/>
<dbReference type="SMART" id="SM00892">
    <property type="entry name" value="Endonuclease_NS"/>
    <property type="match status" value="3"/>
</dbReference>
<dbReference type="Pfam" id="PF01223">
    <property type="entry name" value="Endonuclease_NS"/>
    <property type="match status" value="3"/>
</dbReference>
<keyword evidence="5" id="KW-0479">Metal-binding</keyword>
<keyword evidence="8" id="KW-1185">Reference proteome</keyword>
<dbReference type="SUPFAM" id="SSF54060">
    <property type="entry name" value="His-Me finger endonucleases"/>
    <property type="match status" value="3"/>
</dbReference>
<feature type="domain" description="DNA/RNA non-specific endonuclease/pyrophosphatase/phosphodiesterase" evidence="6">
    <location>
        <begin position="131"/>
        <end position="361"/>
    </location>
</feature>
<accession>A0AAN9T993</accession>
<protein>
    <recommendedName>
        <fullName evidence="6">DNA/RNA non-specific endonuclease/pyrophosphatase/phosphodiesterase domain-containing protein</fullName>
    </recommendedName>
</protein>
<dbReference type="Gene3D" id="3.40.570.10">
    <property type="entry name" value="Extracellular Endonuclease, subunit A"/>
    <property type="match status" value="3"/>
</dbReference>
<feature type="binding site" evidence="5">
    <location>
        <position position="239"/>
    </location>
    <ligand>
        <name>Mg(2+)</name>
        <dbReference type="ChEBI" id="CHEBI:18420"/>
        <note>catalytic</note>
    </ligand>
</feature>
<organism evidence="7 8">
    <name type="scientific">Parthenolecanium corni</name>
    <dbReference type="NCBI Taxonomy" id="536013"/>
    <lineage>
        <taxon>Eukaryota</taxon>
        <taxon>Metazoa</taxon>
        <taxon>Ecdysozoa</taxon>
        <taxon>Arthropoda</taxon>
        <taxon>Hexapoda</taxon>
        <taxon>Insecta</taxon>
        <taxon>Pterygota</taxon>
        <taxon>Neoptera</taxon>
        <taxon>Paraneoptera</taxon>
        <taxon>Hemiptera</taxon>
        <taxon>Sternorrhyncha</taxon>
        <taxon>Coccoidea</taxon>
        <taxon>Coccidae</taxon>
        <taxon>Parthenolecanium</taxon>
    </lineage>
</organism>
<gene>
    <name evidence="7" type="ORF">V9T40_011625</name>
</gene>
<evidence type="ECO:0000256" key="4">
    <source>
        <dbReference type="PIRSR" id="PIRSR640255-1"/>
    </source>
</evidence>
<sequence>MTFFRFADCKFSIKLQIPVTPLILHNQREPKILYPTSYNTLQIPVGHQIRVSCADKKFKKVNAREVVATCVRNDIVRVRKKEMHFKDLECSDFPRSTVRNLNVPCYNNGTVHEIGFPVRRLYLRLALACFNKFDYTSTYVYTNTSYLHTGHAGGVPRVDFEHDKMYNFNVSEKYRSSYQRDTLKKILQSEKLAKKYVKDDGQYFMSRGHLAAKADFVYGSEQAATFHYVNAAPQWQIFNGGNWVQVEQSIQKHIVRSGTDNFGVATGTYGVALLPDKDNVQKELYLHTDANNKTVFAVPKFYWKIVYNKKKKVGDVIIGVNNPHLKEITKEYRLCKNICGSIKWLKVKKNTIQRGPEQDLVFVVDQSDTVLQGIEQTMSDFFRKIKEVEQTRIHKYILVQFSDTGKSLTAIKKGLESSSPKSVIFVFTDAASSDDLLLPEIIDTIATTSSKLLKFHFPVMGPQRVDLLAVDGEIEYGQSKSFNFSVNEALSDILIVVSVSSSAYADNTFNVKLDNPSLIKSLSSSKIILPDGTECESFQLTPGMGNAASGLYYGSFKPTYSSFRLQINGMTTGDEIFQVTTPVLFSSSECTFSLEHGSPKMPLFLENSPPWKPVYPKNGAIRIPKNSALRLSCLDKKFKYFNAETLVVTCIQDDRVHVQNQEMYFVNLECRAYPKPKVQKRPDTTCFENGSLYDIGFDVEGEFRIIMGICYIQSEARTVYSYTHYNYTHLNYADRKFEHFEKINFQDDGLYNFNITQIYTQKHQKKQLSNLLESKIQAVRFLRSKNNKSHITHPLISGPIIPASYFVYGYEKSATFHYLNTAPQWSVIKKGNWKMVEKIVKKQLLAGGDKLAMMSGTYGVAVLPNPENVEKELFLYTDEKNQRYLPVPKFFWKLIYNKEQKRGEVIIGVNNPHLSSIPEDYYLCEDICSKLKWFSMERNNISEGYVYCCEMDAFVNATGIENVFADRPTISTSTEAPDCSEFYMGACSSTNECTFSLEHGSPKMPLFLENSPPWKPVYPKNGAIRIPKNSALRLSCLDKKFKYFNAETLVVTCIQDDRVHVQNQEMYFVNLECRAYPNPKVQKRPDTTCFENGSLYDIGFDVEGEFRIIMGICYIQSEARTVYSYTHYNYTHLNYSDRKFENFEKTDFQDDGLYDFNITQMYTREHQRKQLTNLLESKIQAVRFLRRKNNKSLSKHPLISGPIIPASHFVYGYEKSATFHYLNTAPQWSVIKKGNWKTVEKIVKKQLLAGGDKLAMMSGTYGVAVLPNPENVEKELFLYTDEKNQRYLPVPKFFWKLIYNKEQKRGEVIIGVNNPHLSSIPKDYYLCEDICSKLKWFSMERNNISEGYVYCCEMDAFLNATGIENVFEDRPTISTSTEAPDCSEFYMGACSYPDGSTKQLTSREESSTERVWNTYPVECDDVTPCF</sequence>
<dbReference type="Proteomes" id="UP001367676">
    <property type="component" value="Unassembled WGS sequence"/>
</dbReference>
<dbReference type="InterPro" id="IPR040255">
    <property type="entry name" value="Non-specific_endonuclease"/>
</dbReference>
<evidence type="ECO:0000256" key="1">
    <source>
        <dbReference type="ARBA" id="ARBA00010052"/>
    </source>
</evidence>
<dbReference type="EMBL" id="JBBCAQ010000037">
    <property type="protein sequence ID" value="KAK7574434.1"/>
    <property type="molecule type" value="Genomic_DNA"/>
</dbReference>
<evidence type="ECO:0000256" key="5">
    <source>
        <dbReference type="PIRSR" id="PIRSR640255-2"/>
    </source>
</evidence>
<evidence type="ECO:0000256" key="2">
    <source>
        <dbReference type="ARBA" id="ARBA00022722"/>
    </source>
</evidence>
<reference evidence="7 8" key="1">
    <citation type="submission" date="2024-03" db="EMBL/GenBank/DDBJ databases">
        <title>Adaptation during the transition from Ophiocordyceps entomopathogen to insect associate is accompanied by gene loss and intensified selection.</title>
        <authorList>
            <person name="Ward C.M."/>
            <person name="Onetto C.A."/>
            <person name="Borneman A.R."/>
        </authorList>
    </citation>
    <scope>NUCLEOTIDE SEQUENCE [LARGE SCALE GENOMIC DNA]</scope>
    <source>
        <strain evidence="7">AWRI1</strain>
        <tissue evidence="7">Single Adult Female</tissue>
    </source>
</reference>
<dbReference type="GO" id="GO:0005634">
    <property type="term" value="C:nucleus"/>
    <property type="evidence" value="ECO:0007669"/>
    <property type="project" value="TreeGrafter"/>
</dbReference>
<evidence type="ECO:0000313" key="7">
    <source>
        <dbReference type="EMBL" id="KAK7574434.1"/>
    </source>
</evidence>
<keyword evidence="3" id="KW-0378">Hydrolase</keyword>
<keyword evidence="2" id="KW-0540">Nuclease</keyword>
<dbReference type="InterPro" id="IPR044925">
    <property type="entry name" value="His-Me_finger_sf"/>
</dbReference>
<dbReference type="GO" id="GO:0005743">
    <property type="term" value="C:mitochondrial inner membrane"/>
    <property type="evidence" value="ECO:0007669"/>
    <property type="project" value="TreeGrafter"/>
</dbReference>
<feature type="domain" description="DNA/RNA non-specific endonuclease/pyrophosphatase/phosphodiesterase" evidence="6">
    <location>
        <begin position="1106"/>
        <end position="1357"/>
    </location>
</feature>
<dbReference type="InterPro" id="IPR001604">
    <property type="entry name" value="Endo_G_ENPP1-like_dom"/>
</dbReference>
<dbReference type="InterPro" id="IPR044929">
    <property type="entry name" value="DNA/RNA_non-sp_Endonuclease_sf"/>
</dbReference>
<keyword evidence="3" id="KW-0255">Endonuclease</keyword>
<feature type="active site" description="Proton acceptor" evidence="4">
    <location>
        <position position="209"/>
    </location>
</feature>
<dbReference type="GO" id="GO:0004521">
    <property type="term" value="F:RNA endonuclease activity"/>
    <property type="evidence" value="ECO:0007669"/>
    <property type="project" value="TreeGrafter"/>
</dbReference>
<name>A0AAN9T993_9HEMI</name>
<comment type="similarity">
    <text evidence="1">Belongs to the DNA/RNA non-specific endonuclease family.</text>
</comment>
<dbReference type="PANTHER" id="PTHR13966">
    <property type="entry name" value="ENDONUCLEASE RELATED"/>
    <property type="match status" value="1"/>
</dbReference>
<dbReference type="GO" id="GO:0006309">
    <property type="term" value="P:apoptotic DNA fragmentation"/>
    <property type="evidence" value="ECO:0007669"/>
    <property type="project" value="TreeGrafter"/>
</dbReference>
<dbReference type="GO" id="GO:0003676">
    <property type="term" value="F:nucleic acid binding"/>
    <property type="evidence" value="ECO:0007669"/>
    <property type="project" value="InterPro"/>
</dbReference>
<evidence type="ECO:0000259" key="6">
    <source>
        <dbReference type="SMART" id="SM00892"/>
    </source>
</evidence>
<evidence type="ECO:0000313" key="8">
    <source>
        <dbReference type="Proteomes" id="UP001367676"/>
    </source>
</evidence>
<dbReference type="GO" id="GO:0000014">
    <property type="term" value="F:single-stranded DNA endodeoxyribonuclease activity"/>
    <property type="evidence" value="ECO:0007669"/>
    <property type="project" value="TreeGrafter"/>
</dbReference>
<comment type="caution">
    <text evidence="7">The sequence shown here is derived from an EMBL/GenBank/DDBJ whole genome shotgun (WGS) entry which is preliminary data.</text>
</comment>
<evidence type="ECO:0000256" key="3">
    <source>
        <dbReference type="ARBA" id="ARBA00022759"/>
    </source>
</evidence>
<dbReference type="GO" id="GO:0046872">
    <property type="term" value="F:metal ion binding"/>
    <property type="evidence" value="ECO:0007669"/>
    <property type="project" value="UniProtKB-KW"/>
</dbReference>
<dbReference type="PANTHER" id="PTHR13966:SF19">
    <property type="entry name" value="NUCLEASE EXOG, MITOCHONDRIAL"/>
    <property type="match status" value="1"/>
</dbReference>